<evidence type="ECO:0000256" key="3">
    <source>
        <dbReference type="ARBA" id="ARBA00022475"/>
    </source>
</evidence>
<dbReference type="eggNOG" id="COG0668">
    <property type="taxonomic scope" value="Bacteria"/>
</dbReference>
<dbReference type="SUPFAM" id="SSF82689">
    <property type="entry name" value="Mechanosensitive channel protein MscS (YggB), C-terminal domain"/>
    <property type="match status" value="1"/>
</dbReference>
<dbReference type="HOGENOM" id="CLU_037945_1_1_9"/>
<dbReference type="PANTHER" id="PTHR30221:SF8">
    <property type="entry name" value="SMALL-CONDUCTANCE MECHANOSENSITIVE CHANNEL"/>
    <property type="match status" value="1"/>
</dbReference>
<reference evidence="10 11" key="2">
    <citation type="submission" date="2012-02" db="EMBL/GenBank/DDBJ databases">
        <title>Improved High-Quality Draft sequence of Eubacterium cellulosolvens 6.</title>
        <authorList>
            <consortium name="US DOE Joint Genome Institute"/>
            <person name="Lucas S."/>
            <person name="Han J."/>
            <person name="Lapidus A."/>
            <person name="Cheng J.-F."/>
            <person name="Goodwin L."/>
            <person name="Pitluck S."/>
            <person name="Peters L."/>
            <person name="Mikhailova N."/>
            <person name="Gu W."/>
            <person name="Detter J.C."/>
            <person name="Han C."/>
            <person name="Tapia R."/>
            <person name="Land M."/>
            <person name="Hauser L."/>
            <person name="Kyrpides N."/>
            <person name="Ivanova N."/>
            <person name="Pagani I."/>
            <person name="Johnson E."/>
            <person name="Mukhopadhyay B."/>
            <person name="Anderson I."/>
            <person name="Woyke T."/>
        </authorList>
    </citation>
    <scope>NUCLEOTIDE SEQUENCE [LARGE SCALE GENOMIC DNA]</scope>
    <source>
        <strain evidence="10 11">6</strain>
    </source>
</reference>
<proteinExistence type="inferred from homology"/>
<dbReference type="InterPro" id="IPR011066">
    <property type="entry name" value="MscS_channel_C_sf"/>
</dbReference>
<dbReference type="Pfam" id="PF00924">
    <property type="entry name" value="MS_channel_2nd"/>
    <property type="match status" value="1"/>
</dbReference>
<dbReference type="SUPFAM" id="SSF50182">
    <property type="entry name" value="Sm-like ribonucleoproteins"/>
    <property type="match status" value="1"/>
</dbReference>
<dbReference type="InterPro" id="IPR010920">
    <property type="entry name" value="LSM_dom_sf"/>
</dbReference>
<reference evidence="10 11" key="1">
    <citation type="submission" date="2010-08" db="EMBL/GenBank/DDBJ databases">
        <authorList>
            <consortium name="US DOE Joint Genome Institute (JGI-PGF)"/>
            <person name="Lucas S."/>
            <person name="Copeland A."/>
            <person name="Lapidus A."/>
            <person name="Cheng J.-F."/>
            <person name="Bruce D."/>
            <person name="Goodwin L."/>
            <person name="Pitluck S."/>
            <person name="Land M.L."/>
            <person name="Hauser L."/>
            <person name="Chang Y.-J."/>
            <person name="Anderson I.J."/>
            <person name="Johnson E."/>
            <person name="Mulhopadhyay B."/>
            <person name="Kyrpides N."/>
            <person name="Woyke T.J."/>
        </authorList>
    </citation>
    <scope>NUCLEOTIDE SEQUENCE [LARGE SCALE GENOMIC DNA]</scope>
    <source>
        <strain evidence="10 11">6</strain>
    </source>
</reference>
<keyword evidence="6 7" id="KW-0472">Membrane</keyword>
<sequence length="278" mass="30958">MLQKLETWALQFGGKAFDFLIRAAGAILIFWLVGKILRKFCSFLERRMAKHNVDASIRSFVCSLIRYGILSLTLVEIIIQLHIVEATSIAALLASAGVGISLAMQGTLANFAGGLLLLVVRPFRAGDYIQVPAVSAEGTVRKIEMYYTTLETVYNEIVMIPNSTLTNNRVTNVTALGRRKIEIRVSVSYAADVEKARQEILRILDQDERIEKEERKVFVAELGESAVILGVWCFVKASDYLPVKWALNEEIHAGFAGEGIEIPYNQLVVHMAEKPEKA</sequence>
<name>I5AVE4_EUBC6</name>
<evidence type="ECO:0000256" key="1">
    <source>
        <dbReference type="ARBA" id="ARBA00004651"/>
    </source>
</evidence>
<gene>
    <name evidence="10" type="ORF">EubceDRAFT1_1994</name>
</gene>
<evidence type="ECO:0000256" key="5">
    <source>
        <dbReference type="ARBA" id="ARBA00022989"/>
    </source>
</evidence>
<dbReference type="PANTHER" id="PTHR30221">
    <property type="entry name" value="SMALL-CONDUCTANCE MECHANOSENSITIVE CHANNEL"/>
    <property type="match status" value="1"/>
</dbReference>
<keyword evidence="4 7" id="KW-0812">Transmembrane</keyword>
<keyword evidence="11" id="KW-1185">Reference proteome</keyword>
<dbReference type="InterPro" id="IPR045275">
    <property type="entry name" value="MscS_archaea/bacteria_type"/>
</dbReference>
<feature type="transmembrane region" description="Helical" evidence="7">
    <location>
        <begin position="89"/>
        <end position="120"/>
    </location>
</feature>
<dbReference type="Gene3D" id="1.10.287.1260">
    <property type="match status" value="1"/>
</dbReference>
<evidence type="ECO:0000313" key="11">
    <source>
        <dbReference type="Proteomes" id="UP000005753"/>
    </source>
</evidence>
<dbReference type="AlphaFoldDB" id="I5AVE4"/>
<evidence type="ECO:0000259" key="9">
    <source>
        <dbReference type="Pfam" id="PF21082"/>
    </source>
</evidence>
<comment type="subcellular location">
    <subcellularLocation>
        <location evidence="1">Cell membrane</location>
        <topology evidence="1">Multi-pass membrane protein</topology>
    </subcellularLocation>
</comment>
<dbReference type="GO" id="GO:0005886">
    <property type="term" value="C:plasma membrane"/>
    <property type="evidence" value="ECO:0007669"/>
    <property type="project" value="UniProtKB-SubCell"/>
</dbReference>
<dbReference type="STRING" id="633697.EubceDRAFT1_1994"/>
<keyword evidence="5 7" id="KW-1133">Transmembrane helix</keyword>
<evidence type="ECO:0000256" key="4">
    <source>
        <dbReference type="ARBA" id="ARBA00022692"/>
    </source>
</evidence>
<evidence type="ECO:0000256" key="2">
    <source>
        <dbReference type="ARBA" id="ARBA00008017"/>
    </source>
</evidence>
<dbReference type="InterPro" id="IPR011014">
    <property type="entry name" value="MscS_channel_TM-2"/>
</dbReference>
<evidence type="ECO:0000256" key="6">
    <source>
        <dbReference type="ARBA" id="ARBA00023136"/>
    </source>
</evidence>
<protein>
    <submittedName>
        <fullName evidence="10">Small-conductance mechanosensitive channel</fullName>
    </submittedName>
</protein>
<dbReference type="OrthoDB" id="9809206at2"/>
<feature type="domain" description="Mechanosensitive ion channel MscS C-terminal" evidence="9">
    <location>
        <begin position="181"/>
        <end position="262"/>
    </location>
</feature>
<feature type="transmembrane region" description="Helical" evidence="7">
    <location>
        <begin position="20"/>
        <end position="38"/>
    </location>
</feature>
<dbReference type="Gene3D" id="2.30.30.60">
    <property type="match status" value="1"/>
</dbReference>
<accession>I5AVE4</accession>
<dbReference type="Gene3D" id="3.30.70.100">
    <property type="match status" value="1"/>
</dbReference>
<evidence type="ECO:0000259" key="8">
    <source>
        <dbReference type="Pfam" id="PF00924"/>
    </source>
</evidence>
<dbReference type="InterPro" id="IPR049278">
    <property type="entry name" value="MS_channel_C"/>
</dbReference>
<dbReference type="EMBL" id="CM001487">
    <property type="protein sequence ID" value="EIM57767.1"/>
    <property type="molecule type" value="Genomic_DNA"/>
</dbReference>
<dbReference type="InterPro" id="IPR023408">
    <property type="entry name" value="MscS_beta-dom_sf"/>
</dbReference>
<dbReference type="Proteomes" id="UP000005753">
    <property type="component" value="Chromosome"/>
</dbReference>
<dbReference type="SUPFAM" id="SSF82861">
    <property type="entry name" value="Mechanosensitive channel protein MscS (YggB), transmembrane region"/>
    <property type="match status" value="1"/>
</dbReference>
<feature type="domain" description="Mechanosensitive ion channel MscS" evidence="8">
    <location>
        <begin position="107"/>
        <end position="174"/>
    </location>
</feature>
<organism evidence="10 11">
    <name type="scientific">Eubacterium cellulosolvens (strain ATCC 43171 / JCM 9499 / 6)</name>
    <name type="common">Cillobacterium cellulosolvens</name>
    <dbReference type="NCBI Taxonomy" id="633697"/>
    <lineage>
        <taxon>Bacteria</taxon>
        <taxon>Bacillati</taxon>
        <taxon>Bacillota</taxon>
        <taxon>Clostridia</taxon>
        <taxon>Eubacteriales</taxon>
        <taxon>Eubacteriaceae</taxon>
        <taxon>Eubacterium</taxon>
    </lineage>
</organism>
<dbReference type="GO" id="GO:0008381">
    <property type="term" value="F:mechanosensitive monoatomic ion channel activity"/>
    <property type="evidence" value="ECO:0007669"/>
    <property type="project" value="InterPro"/>
</dbReference>
<feature type="transmembrane region" description="Helical" evidence="7">
    <location>
        <begin position="59"/>
        <end position="83"/>
    </location>
</feature>
<evidence type="ECO:0000313" key="10">
    <source>
        <dbReference type="EMBL" id="EIM57767.1"/>
    </source>
</evidence>
<comment type="similarity">
    <text evidence="2">Belongs to the MscS (TC 1.A.23) family.</text>
</comment>
<keyword evidence="3" id="KW-1003">Cell membrane</keyword>
<dbReference type="Pfam" id="PF21082">
    <property type="entry name" value="MS_channel_3rd"/>
    <property type="match status" value="1"/>
</dbReference>
<dbReference type="InterPro" id="IPR006685">
    <property type="entry name" value="MscS_channel_2nd"/>
</dbReference>
<evidence type="ECO:0000256" key="7">
    <source>
        <dbReference type="SAM" id="Phobius"/>
    </source>
</evidence>